<comment type="caution">
    <text evidence="3">The sequence shown here is derived from an EMBL/GenBank/DDBJ whole genome shotgun (WGS) entry which is preliminary data.</text>
</comment>
<dbReference type="Proteomes" id="UP000176480">
    <property type="component" value="Unassembled WGS sequence"/>
</dbReference>
<feature type="domain" description="GIY-YIG" evidence="2">
    <location>
        <begin position="1"/>
        <end position="79"/>
    </location>
</feature>
<dbReference type="InterPro" id="IPR050190">
    <property type="entry name" value="UPF0213_domain"/>
</dbReference>
<dbReference type="AlphaFoldDB" id="A0A1F7J9Y6"/>
<organism evidence="3 4">
    <name type="scientific">Candidatus Roizmanbacteria bacterium RIFCSPLOWO2_01_FULL_41_22</name>
    <dbReference type="NCBI Taxonomy" id="1802067"/>
    <lineage>
        <taxon>Bacteria</taxon>
        <taxon>Candidatus Roizmaniibacteriota</taxon>
    </lineage>
</organism>
<comment type="similarity">
    <text evidence="1">Belongs to the UPF0213 family.</text>
</comment>
<sequence>MPYFLYLVRCRDNSLYCGITTDLKRRIAEHNSFSKKAAKYTRGRYPVKLVYWEKFDTRADASVREAEIKNWPKNKREELAAIVYNCK</sequence>
<dbReference type="PROSITE" id="PS50164">
    <property type="entry name" value="GIY_YIG"/>
    <property type="match status" value="1"/>
</dbReference>
<reference evidence="3 4" key="1">
    <citation type="journal article" date="2016" name="Nat. Commun.">
        <title>Thousands of microbial genomes shed light on interconnected biogeochemical processes in an aquifer system.</title>
        <authorList>
            <person name="Anantharaman K."/>
            <person name="Brown C.T."/>
            <person name="Hug L.A."/>
            <person name="Sharon I."/>
            <person name="Castelle C.J."/>
            <person name="Probst A.J."/>
            <person name="Thomas B.C."/>
            <person name="Singh A."/>
            <person name="Wilkins M.J."/>
            <person name="Karaoz U."/>
            <person name="Brodie E.L."/>
            <person name="Williams K.H."/>
            <person name="Hubbard S.S."/>
            <person name="Banfield J.F."/>
        </authorList>
    </citation>
    <scope>NUCLEOTIDE SEQUENCE [LARGE SCALE GENOMIC DNA]</scope>
</reference>
<accession>A0A1F7J9Y6</accession>
<dbReference type="Pfam" id="PF01541">
    <property type="entry name" value="GIY-YIG"/>
    <property type="match status" value="1"/>
</dbReference>
<dbReference type="InterPro" id="IPR000305">
    <property type="entry name" value="GIY-YIG_endonuc"/>
</dbReference>
<evidence type="ECO:0000259" key="2">
    <source>
        <dbReference type="PROSITE" id="PS50164"/>
    </source>
</evidence>
<dbReference type="SMART" id="SM00465">
    <property type="entry name" value="GIYc"/>
    <property type="match status" value="1"/>
</dbReference>
<proteinExistence type="inferred from homology"/>
<dbReference type="InterPro" id="IPR035901">
    <property type="entry name" value="GIY-YIG_endonuc_sf"/>
</dbReference>
<dbReference type="SUPFAM" id="SSF82771">
    <property type="entry name" value="GIY-YIG endonuclease"/>
    <property type="match status" value="1"/>
</dbReference>
<dbReference type="PANTHER" id="PTHR34477:SF1">
    <property type="entry name" value="UPF0213 PROTEIN YHBQ"/>
    <property type="match status" value="1"/>
</dbReference>
<evidence type="ECO:0000313" key="3">
    <source>
        <dbReference type="EMBL" id="OGK52453.1"/>
    </source>
</evidence>
<evidence type="ECO:0000256" key="1">
    <source>
        <dbReference type="ARBA" id="ARBA00007435"/>
    </source>
</evidence>
<dbReference type="PANTHER" id="PTHR34477">
    <property type="entry name" value="UPF0213 PROTEIN YHBQ"/>
    <property type="match status" value="1"/>
</dbReference>
<gene>
    <name evidence="3" type="ORF">A2966_02670</name>
</gene>
<dbReference type="CDD" id="cd10456">
    <property type="entry name" value="GIY-YIG_UPF0213"/>
    <property type="match status" value="1"/>
</dbReference>
<dbReference type="EMBL" id="MGAR01000009">
    <property type="protein sequence ID" value="OGK52453.1"/>
    <property type="molecule type" value="Genomic_DNA"/>
</dbReference>
<dbReference type="Gene3D" id="3.40.1440.10">
    <property type="entry name" value="GIY-YIG endonuclease"/>
    <property type="match status" value="1"/>
</dbReference>
<name>A0A1F7J9Y6_9BACT</name>
<dbReference type="STRING" id="1802067.A2966_02670"/>
<protein>
    <recommendedName>
        <fullName evidence="2">GIY-YIG domain-containing protein</fullName>
    </recommendedName>
</protein>
<evidence type="ECO:0000313" key="4">
    <source>
        <dbReference type="Proteomes" id="UP000176480"/>
    </source>
</evidence>